<feature type="chain" id="PRO_5001807955" evidence="1">
    <location>
        <begin position="25"/>
        <end position="190"/>
    </location>
</feature>
<dbReference type="InterPro" id="IPR007226">
    <property type="entry name" value="SRS_dom"/>
</dbReference>
<name>A0A086JC73_TOXGO</name>
<evidence type="ECO:0000313" key="4">
    <source>
        <dbReference type="Proteomes" id="UP000028837"/>
    </source>
</evidence>
<dbReference type="AlphaFoldDB" id="A0A086JC73"/>
<feature type="domain" description="SRS" evidence="2">
    <location>
        <begin position="43"/>
        <end position="165"/>
    </location>
</feature>
<comment type="caution">
    <text evidence="3">The sequence shown here is derived from an EMBL/GenBank/DDBJ whole genome shotgun (WGS) entry which is preliminary data.</text>
</comment>
<dbReference type="GO" id="GO:0016020">
    <property type="term" value="C:membrane"/>
    <property type="evidence" value="ECO:0007669"/>
    <property type="project" value="InterPro"/>
</dbReference>
<proteinExistence type="predicted"/>
<accession>A0A086JC73</accession>
<evidence type="ECO:0000313" key="3">
    <source>
        <dbReference type="EMBL" id="KFG29741.1"/>
    </source>
</evidence>
<sequence length="190" mass="20386">MLKNLLKMKFSLLTLAAIAVPASALQAKSDNPTGQQPDVTIQTCQQGQALSFNITEGGQSVHFKCGKGLQYLNPKLDENNPQMYDGDKPRHIREFLPSATFKEVEAAAAISTTTMTQPAGTEKEYNFTVPVLPSEEYQLHVNCTATGTPASSRADTNDCQVNFHIASSAVRPVMTAGTVAGVVASLLHFS</sequence>
<reference evidence="3 4" key="1">
    <citation type="submission" date="2014-02" db="EMBL/GenBank/DDBJ databases">
        <authorList>
            <person name="Sibley D."/>
            <person name="Venepally P."/>
            <person name="Karamycheva S."/>
            <person name="Hadjithomas M."/>
            <person name="Khan A."/>
            <person name="Brunk B."/>
            <person name="Roos D."/>
            <person name="Caler E."/>
            <person name="Lorenzi H."/>
        </authorList>
    </citation>
    <scope>NUCLEOTIDE SEQUENCE [LARGE SCALE GENOMIC DNA]</scope>
    <source>
        <strain evidence="3 4">GAB2-2007-GAL-DOM2</strain>
    </source>
</reference>
<dbReference type="Gene3D" id="2.60.40.1320">
    <property type="entry name" value="SRS domain"/>
    <property type="match status" value="1"/>
</dbReference>
<organism evidence="3 4">
    <name type="scientific">Toxoplasma gondii GAB2-2007-GAL-DOM2</name>
    <dbReference type="NCBI Taxonomy" id="1130820"/>
    <lineage>
        <taxon>Eukaryota</taxon>
        <taxon>Sar</taxon>
        <taxon>Alveolata</taxon>
        <taxon>Apicomplexa</taxon>
        <taxon>Conoidasida</taxon>
        <taxon>Coccidia</taxon>
        <taxon>Eucoccidiorida</taxon>
        <taxon>Eimeriorina</taxon>
        <taxon>Sarcocystidae</taxon>
        <taxon>Toxoplasma</taxon>
    </lineage>
</organism>
<protein>
    <submittedName>
        <fullName evidence="3">SAG-related sequence SRS22D</fullName>
    </submittedName>
</protein>
<keyword evidence="1" id="KW-0732">Signal</keyword>
<feature type="signal peptide" evidence="1">
    <location>
        <begin position="1"/>
        <end position="24"/>
    </location>
</feature>
<dbReference type="VEuPathDB" id="ToxoDB:TGDOM2_238480"/>
<evidence type="ECO:0000256" key="1">
    <source>
        <dbReference type="SAM" id="SignalP"/>
    </source>
</evidence>
<dbReference type="Proteomes" id="UP000028837">
    <property type="component" value="Unassembled WGS sequence"/>
</dbReference>
<evidence type="ECO:0000259" key="2">
    <source>
        <dbReference type="Pfam" id="PF04092"/>
    </source>
</evidence>
<dbReference type="OrthoDB" id="10381631at2759"/>
<gene>
    <name evidence="3" type="ORF">TGDOM2_238480</name>
</gene>
<dbReference type="InterPro" id="IPR036755">
    <property type="entry name" value="SRS_dom_sf"/>
</dbReference>
<dbReference type="EMBL" id="AHZU02001699">
    <property type="protein sequence ID" value="KFG29741.1"/>
    <property type="molecule type" value="Genomic_DNA"/>
</dbReference>
<dbReference type="Pfam" id="PF04092">
    <property type="entry name" value="SAG"/>
    <property type="match status" value="1"/>
</dbReference>